<feature type="transmembrane region" description="Helical" evidence="1">
    <location>
        <begin position="29"/>
        <end position="50"/>
    </location>
</feature>
<keyword evidence="1" id="KW-1133">Transmembrane helix</keyword>
<reference evidence="2 3" key="1">
    <citation type="submission" date="2019-11" db="EMBL/GenBank/DDBJ databases">
        <authorList>
            <person name="Li J."/>
        </authorList>
    </citation>
    <scope>NUCLEOTIDE SEQUENCE [LARGE SCALE GENOMIC DNA]</scope>
    <source>
        <strain evidence="2 3">J4</strain>
    </source>
</reference>
<name>A0A6G1XAP3_9BACI</name>
<comment type="caution">
    <text evidence="2">The sequence shown here is derived from an EMBL/GenBank/DDBJ whole genome shotgun (WGS) entry which is preliminary data.</text>
</comment>
<gene>
    <name evidence="2" type="ORF">GH754_17640</name>
</gene>
<evidence type="ECO:0000256" key="1">
    <source>
        <dbReference type="SAM" id="Phobius"/>
    </source>
</evidence>
<keyword evidence="1" id="KW-0812">Transmembrane</keyword>
<proteinExistence type="predicted"/>
<dbReference type="AlphaFoldDB" id="A0A6G1XAP3"/>
<evidence type="ECO:0000313" key="2">
    <source>
        <dbReference type="EMBL" id="MRG88081.1"/>
    </source>
</evidence>
<dbReference type="RefSeq" id="WP_153729961.1">
    <property type="nucleotide sequence ID" value="NZ_WJNH01000016.1"/>
</dbReference>
<feature type="transmembrane region" description="Helical" evidence="1">
    <location>
        <begin position="5"/>
        <end position="23"/>
    </location>
</feature>
<accession>A0A6G1XAP3</accession>
<dbReference type="EMBL" id="WJNH01000016">
    <property type="protein sequence ID" value="MRG88081.1"/>
    <property type="molecule type" value="Genomic_DNA"/>
</dbReference>
<keyword evidence="3" id="KW-1185">Reference proteome</keyword>
<dbReference type="Proteomes" id="UP000480185">
    <property type="component" value="Unassembled WGS sequence"/>
</dbReference>
<dbReference type="OrthoDB" id="9990418at2"/>
<keyword evidence="1" id="KW-0472">Membrane</keyword>
<evidence type="ECO:0000313" key="3">
    <source>
        <dbReference type="Proteomes" id="UP000480185"/>
    </source>
</evidence>
<organism evidence="2 3">
    <name type="scientific">Salinibacillus xinjiangensis</name>
    <dbReference type="NCBI Taxonomy" id="1229268"/>
    <lineage>
        <taxon>Bacteria</taxon>
        <taxon>Bacillati</taxon>
        <taxon>Bacillota</taxon>
        <taxon>Bacilli</taxon>
        <taxon>Bacillales</taxon>
        <taxon>Bacillaceae</taxon>
        <taxon>Salinibacillus</taxon>
    </lineage>
</organism>
<protein>
    <submittedName>
        <fullName evidence="2">Uncharacterized protein</fullName>
    </submittedName>
</protein>
<sequence length="60" mass="7091">MRWNMLVGTLLGFTISFLIISFWRDEFEWMNLLFVLLGGVIANVVFALLIPKDTEKKWKK</sequence>